<dbReference type="GO" id="GO:0004672">
    <property type="term" value="F:protein kinase activity"/>
    <property type="evidence" value="ECO:0007669"/>
    <property type="project" value="InterPro"/>
</dbReference>
<evidence type="ECO:0000259" key="1">
    <source>
        <dbReference type="PROSITE" id="PS50011"/>
    </source>
</evidence>
<dbReference type="Gene3D" id="1.10.510.10">
    <property type="entry name" value="Transferase(Phosphotransferase) domain 1"/>
    <property type="match status" value="1"/>
</dbReference>
<name>A0A2P4PLP0_RHIID</name>
<dbReference type="InterPro" id="IPR011009">
    <property type="entry name" value="Kinase-like_dom_sf"/>
</dbReference>
<gene>
    <name evidence="2" type="ORF">GLOIN_2v1658148</name>
</gene>
<organism evidence="2 3">
    <name type="scientific">Rhizophagus irregularis (strain DAOM 181602 / DAOM 197198 / MUCL 43194)</name>
    <name type="common">Arbuscular mycorrhizal fungus</name>
    <name type="synonym">Glomus intraradices</name>
    <dbReference type="NCBI Taxonomy" id="747089"/>
    <lineage>
        <taxon>Eukaryota</taxon>
        <taxon>Fungi</taxon>
        <taxon>Fungi incertae sedis</taxon>
        <taxon>Mucoromycota</taxon>
        <taxon>Glomeromycotina</taxon>
        <taxon>Glomeromycetes</taxon>
        <taxon>Glomerales</taxon>
        <taxon>Glomeraceae</taxon>
        <taxon>Rhizophagus</taxon>
    </lineage>
</organism>
<reference evidence="2 3" key="2">
    <citation type="journal article" date="2018" name="New Phytol.">
        <title>High intraspecific genome diversity in the model arbuscular mycorrhizal symbiont Rhizophagus irregularis.</title>
        <authorList>
            <person name="Chen E.C.H."/>
            <person name="Morin E."/>
            <person name="Beaudet D."/>
            <person name="Noel J."/>
            <person name="Yildirir G."/>
            <person name="Ndikumana S."/>
            <person name="Charron P."/>
            <person name="St-Onge C."/>
            <person name="Giorgi J."/>
            <person name="Kruger M."/>
            <person name="Marton T."/>
            <person name="Ropars J."/>
            <person name="Grigoriev I.V."/>
            <person name="Hainaut M."/>
            <person name="Henrissat B."/>
            <person name="Roux C."/>
            <person name="Martin F."/>
            <person name="Corradi N."/>
        </authorList>
    </citation>
    <scope>NUCLEOTIDE SEQUENCE [LARGE SCALE GENOMIC DNA]</scope>
    <source>
        <strain evidence="2 3">DAOM 197198</strain>
    </source>
</reference>
<dbReference type="AlphaFoldDB" id="A0A2P4PLP0"/>
<comment type="caution">
    <text evidence="2">The sequence shown here is derived from an EMBL/GenBank/DDBJ whole genome shotgun (WGS) entry which is preliminary data.</text>
</comment>
<sequence>MWEISSGQPPFINKHDYDLAIRIINGMRPKTIPDTPLEYKELMEQCWDANPTKRPDMSTLFNKISDLLRLYLQNENEQRIISKVTSINNPQLDTRFNVNSSSTNSSFFENFSASSSNWNISSKVYNFENLPEPKNATKEEQDAYHSIQFNFDLQDGLIIEEQSNKRSYFDDDEKDFAYNSNKKVNSNNNEEIQYHEIGYQYTQINYATSKMDLNYLLN</sequence>
<dbReference type="InterPro" id="IPR001245">
    <property type="entry name" value="Ser-Thr/Tyr_kinase_cat_dom"/>
</dbReference>
<evidence type="ECO:0000313" key="3">
    <source>
        <dbReference type="Proteomes" id="UP000018888"/>
    </source>
</evidence>
<dbReference type="Pfam" id="PF07714">
    <property type="entry name" value="PK_Tyr_Ser-Thr"/>
    <property type="match status" value="1"/>
</dbReference>
<dbReference type="EMBL" id="AUPC02000194">
    <property type="protein sequence ID" value="POG66299.1"/>
    <property type="molecule type" value="Genomic_DNA"/>
</dbReference>
<proteinExistence type="predicted"/>
<dbReference type="Proteomes" id="UP000018888">
    <property type="component" value="Unassembled WGS sequence"/>
</dbReference>
<dbReference type="GO" id="GO:0005524">
    <property type="term" value="F:ATP binding"/>
    <property type="evidence" value="ECO:0007669"/>
    <property type="project" value="InterPro"/>
</dbReference>
<evidence type="ECO:0000313" key="2">
    <source>
        <dbReference type="EMBL" id="POG66299.1"/>
    </source>
</evidence>
<dbReference type="InterPro" id="IPR000719">
    <property type="entry name" value="Prot_kinase_dom"/>
</dbReference>
<feature type="domain" description="Protein kinase" evidence="1">
    <location>
        <begin position="1"/>
        <end position="68"/>
    </location>
</feature>
<dbReference type="PROSITE" id="PS50011">
    <property type="entry name" value="PROTEIN_KINASE_DOM"/>
    <property type="match status" value="1"/>
</dbReference>
<keyword evidence="3" id="KW-1185">Reference proteome</keyword>
<protein>
    <recommendedName>
        <fullName evidence="1">Protein kinase domain-containing protein</fullName>
    </recommendedName>
</protein>
<dbReference type="SUPFAM" id="SSF56112">
    <property type="entry name" value="Protein kinase-like (PK-like)"/>
    <property type="match status" value="1"/>
</dbReference>
<reference evidence="2 3" key="1">
    <citation type="journal article" date="2013" name="Proc. Natl. Acad. Sci. U.S.A.">
        <title>Genome of an arbuscular mycorrhizal fungus provides insight into the oldest plant symbiosis.</title>
        <authorList>
            <person name="Tisserant E."/>
            <person name="Malbreil M."/>
            <person name="Kuo A."/>
            <person name="Kohler A."/>
            <person name="Symeonidi A."/>
            <person name="Balestrini R."/>
            <person name="Charron P."/>
            <person name="Duensing N."/>
            <person name="Frei Dit Frey N."/>
            <person name="Gianinazzi-Pearson V."/>
            <person name="Gilbert L.B."/>
            <person name="Handa Y."/>
            <person name="Herr J.R."/>
            <person name="Hijri M."/>
            <person name="Koul R."/>
            <person name="Kawaguchi M."/>
            <person name="Krajinski F."/>
            <person name="Lammers P.J."/>
            <person name="Masclaux F.G."/>
            <person name="Murat C."/>
            <person name="Morin E."/>
            <person name="Ndikumana S."/>
            <person name="Pagni M."/>
            <person name="Petitpierre D."/>
            <person name="Requena N."/>
            <person name="Rosikiewicz P."/>
            <person name="Riley R."/>
            <person name="Saito K."/>
            <person name="San Clemente H."/>
            <person name="Shapiro H."/>
            <person name="van Tuinen D."/>
            <person name="Becard G."/>
            <person name="Bonfante P."/>
            <person name="Paszkowski U."/>
            <person name="Shachar-Hill Y.Y."/>
            <person name="Tuskan G.A."/>
            <person name="Young P.W."/>
            <person name="Sanders I.R."/>
            <person name="Henrissat B."/>
            <person name="Rensing S.A."/>
            <person name="Grigoriev I.V."/>
            <person name="Corradi N."/>
            <person name="Roux C."/>
            <person name="Martin F."/>
        </authorList>
    </citation>
    <scope>NUCLEOTIDE SEQUENCE [LARGE SCALE GENOMIC DNA]</scope>
    <source>
        <strain evidence="2 3">DAOM 197198</strain>
    </source>
</reference>
<dbReference type="VEuPathDB" id="FungiDB:RhiirFUN_022384"/>
<accession>A0A2P4PLP0</accession>